<evidence type="ECO:0000256" key="3">
    <source>
        <dbReference type="ARBA" id="ARBA00004520"/>
    </source>
</evidence>
<keyword evidence="8" id="KW-0256">Endoplasmic reticulum</keyword>
<dbReference type="GO" id="GO:0072546">
    <property type="term" value="C:EMC complex"/>
    <property type="evidence" value="ECO:0007669"/>
    <property type="project" value="TreeGrafter"/>
</dbReference>
<dbReference type="GO" id="GO:0022890">
    <property type="term" value="F:inorganic cation transmembrane transporter activity"/>
    <property type="evidence" value="ECO:0007669"/>
    <property type="project" value="TreeGrafter"/>
</dbReference>
<dbReference type="Pfam" id="PF00494">
    <property type="entry name" value="SQS_PSY"/>
    <property type="match status" value="1"/>
</dbReference>
<evidence type="ECO:0000256" key="2">
    <source>
        <dbReference type="ARBA" id="ARBA00004477"/>
    </source>
</evidence>
<dbReference type="OrthoDB" id="270318at2759"/>
<evidence type="ECO:0000256" key="15">
    <source>
        <dbReference type="SAM" id="SignalP"/>
    </source>
</evidence>
<accession>A0A9P1I9Y9</accession>
<dbReference type="GO" id="GO:0005886">
    <property type="term" value="C:plasma membrane"/>
    <property type="evidence" value="ECO:0007669"/>
    <property type="project" value="TreeGrafter"/>
</dbReference>
<dbReference type="Pfam" id="PF10270">
    <property type="entry name" value="MMgT"/>
    <property type="match status" value="1"/>
</dbReference>
<comment type="subcellular location">
    <subcellularLocation>
        <location evidence="3">Early endosome membrane</location>
        <topology evidence="3">Multi-pass membrane protein</topology>
    </subcellularLocation>
    <subcellularLocation>
        <location evidence="2">Endoplasmic reticulum membrane</location>
        <topology evidence="2">Multi-pass membrane protein</topology>
    </subcellularLocation>
    <subcellularLocation>
        <location evidence="1">Mitochondrion inner membrane</location>
    </subcellularLocation>
</comment>
<dbReference type="GO" id="GO:0005743">
    <property type="term" value="C:mitochondrial inner membrane"/>
    <property type="evidence" value="ECO:0007669"/>
    <property type="project" value="UniProtKB-SubCell"/>
</dbReference>
<reference evidence="16" key="1">
    <citation type="submission" date="2022-11" db="EMBL/GenBank/DDBJ databases">
        <authorList>
            <person name="Kikuchi T."/>
        </authorList>
    </citation>
    <scope>NUCLEOTIDE SEQUENCE</scope>
    <source>
        <strain evidence="16">PS1010</strain>
    </source>
</reference>
<dbReference type="AlphaFoldDB" id="A0A9P1I9Y9"/>
<feature type="signal peptide" evidence="15">
    <location>
        <begin position="1"/>
        <end position="25"/>
    </location>
</feature>
<dbReference type="EMBL" id="CANHGI010000002">
    <property type="protein sequence ID" value="CAI5440973.1"/>
    <property type="molecule type" value="Genomic_DNA"/>
</dbReference>
<feature type="chain" id="PRO_5040328610" evidence="15">
    <location>
        <begin position="26"/>
        <end position="448"/>
    </location>
</feature>
<evidence type="ECO:0000256" key="13">
    <source>
        <dbReference type="SAM" id="MobiDB-lite"/>
    </source>
</evidence>
<dbReference type="GO" id="GO:0005794">
    <property type="term" value="C:Golgi apparatus"/>
    <property type="evidence" value="ECO:0007669"/>
    <property type="project" value="TreeGrafter"/>
</dbReference>
<keyword evidence="7" id="KW-0999">Mitochondrion inner membrane</keyword>
<feature type="compositionally biased region" description="Polar residues" evidence="13">
    <location>
        <begin position="125"/>
        <end position="135"/>
    </location>
</feature>
<keyword evidence="11 14" id="KW-0472">Membrane</keyword>
<evidence type="ECO:0000256" key="6">
    <source>
        <dbReference type="ARBA" id="ARBA00022692"/>
    </source>
</evidence>
<dbReference type="InterPro" id="IPR002060">
    <property type="entry name" value="Squ/phyt_synthse"/>
</dbReference>
<dbReference type="Proteomes" id="UP001152747">
    <property type="component" value="Unassembled WGS sequence"/>
</dbReference>
<evidence type="ECO:0000256" key="11">
    <source>
        <dbReference type="ARBA" id="ARBA00023136"/>
    </source>
</evidence>
<feature type="transmembrane region" description="Helical" evidence="14">
    <location>
        <begin position="47"/>
        <end position="69"/>
    </location>
</feature>
<keyword evidence="10" id="KW-0496">Mitochondrion</keyword>
<dbReference type="Gene3D" id="1.10.600.10">
    <property type="entry name" value="Farnesyl Diphosphate Synthase"/>
    <property type="match status" value="1"/>
</dbReference>
<dbReference type="PANTHER" id="PTHR21181">
    <property type="match status" value="1"/>
</dbReference>
<dbReference type="SUPFAM" id="SSF48576">
    <property type="entry name" value="Terpenoid synthases"/>
    <property type="match status" value="1"/>
</dbReference>
<comment type="subunit">
    <text evidence="5">Component of the ER membrane protein complex (EMC).</text>
</comment>
<evidence type="ECO:0000256" key="8">
    <source>
        <dbReference type="ARBA" id="ARBA00022824"/>
    </source>
</evidence>
<feature type="region of interest" description="Disordered" evidence="13">
    <location>
        <begin position="121"/>
        <end position="140"/>
    </location>
</feature>
<evidence type="ECO:0000256" key="14">
    <source>
        <dbReference type="SAM" id="Phobius"/>
    </source>
</evidence>
<sequence length="448" mass="50107">MATTVYRLITIISLVSLLHCAYSAAQHRSYLRLTEQPFINLPSDVLAQTIVSLLALIYGTSFLSAPFQFIKKDQHHDRTCDEALNCPSFITFDNRAKAMSPEFAMMKAIREANAARRVEMDGRKTSSSSKNTLNFDNIPGARVPKNAKPTRILEITKEQADEAIKSCLDLIRKHDRESYLTILAMPKAVQVELIAINALNVELAQIRDKVDTRRGDTSAMYRLQFWKDALASIFDASPLPVPRQPVAIALCVAASRTRQPELLAKLVQTRQATIGDKQFENIEAVAEYGRNTTGAILQLEIDVLSRGSGVDDKVFELARELGASYAIANLIRSTHPLLARGIVLLPRDIVELHGTSADAIYNKKKIEESRGVAKDLARESERILENVRDQIDQIPKDLRIVFAGHAISIDFILGTLKKKDFDLYSAFLQRPNGLMVWKLLCCKLTGRF</sequence>
<dbReference type="PANTHER" id="PTHR21181:SF7">
    <property type="entry name" value="ER MEMBRANE PROTEIN COMPLEX SUBUNIT 5"/>
    <property type="match status" value="1"/>
</dbReference>
<organism evidence="16 17">
    <name type="scientific">Caenorhabditis angaria</name>
    <dbReference type="NCBI Taxonomy" id="860376"/>
    <lineage>
        <taxon>Eukaryota</taxon>
        <taxon>Metazoa</taxon>
        <taxon>Ecdysozoa</taxon>
        <taxon>Nematoda</taxon>
        <taxon>Chromadorea</taxon>
        <taxon>Rhabditida</taxon>
        <taxon>Rhabditina</taxon>
        <taxon>Rhabditomorpha</taxon>
        <taxon>Rhabditoidea</taxon>
        <taxon>Rhabditidae</taxon>
        <taxon>Peloderinae</taxon>
        <taxon>Caenorhabditis</taxon>
    </lineage>
</organism>
<keyword evidence="9 14" id="KW-1133">Transmembrane helix</keyword>
<dbReference type="GO" id="GO:0031901">
    <property type="term" value="C:early endosome membrane"/>
    <property type="evidence" value="ECO:0007669"/>
    <property type="project" value="UniProtKB-SubCell"/>
</dbReference>
<evidence type="ECO:0000256" key="5">
    <source>
        <dbReference type="ARBA" id="ARBA00011276"/>
    </source>
</evidence>
<keyword evidence="6 14" id="KW-0812">Transmembrane</keyword>
<keyword evidence="17" id="KW-1185">Reference proteome</keyword>
<proteinExistence type="inferred from homology"/>
<comment type="similarity">
    <text evidence="12">Belongs to the NDUFAF6 family.</text>
</comment>
<evidence type="ECO:0000313" key="17">
    <source>
        <dbReference type="Proteomes" id="UP001152747"/>
    </source>
</evidence>
<evidence type="ECO:0000256" key="9">
    <source>
        <dbReference type="ARBA" id="ARBA00022989"/>
    </source>
</evidence>
<protein>
    <submittedName>
        <fullName evidence="16">Uncharacterized protein</fullName>
    </submittedName>
</protein>
<dbReference type="InterPro" id="IPR008949">
    <property type="entry name" value="Isoprenoid_synthase_dom_sf"/>
</dbReference>
<comment type="caution">
    <text evidence="16">The sequence shown here is derived from an EMBL/GenBank/DDBJ whole genome shotgun (WGS) entry which is preliminary data.</text>
</comment>
<evidence type="ECO:0000256" key="10">
    <source>
        <dbReference type="ARBA" id="ARBA00023128"/>
    </source>
</evidence>
<evidence type="ECO:0000256" key="7">
    <source>
        <dbReference type="ARBA" id="ARBA00022792"/>
    </source>
</evidence>
<evidence type="ECO:0000313" key="16">
    <source>
        <dbReference type="EMBL" id="CAI5440973.1"/>
    </source>
</evidence>
<evidence type="ECO:0000256" key="1">
    <source>
        <dbReference type="ARBA" id="ARBA00004273"/>
    </source>
</evidence>
<gene>
    <name evidence="16" type="ORF">CAMP_LOCUS3610</name>
</gene>
<evidence type="ECO:0000256" key="4">
    <source>
        <dbReference type="ARBA" id="ARBA00006109"/>
    </source>
</evidence>
<name>A0A9P1I9Y9_9PELO</name>
<comment type="similarity">
    <text evidence="4">Belongs to the membrane magnesium transporter (TC 1.A.67) family.</text>
</comment>
<evidence type="ECO:0000256" key="12">
    <source>
        <dbReference type="ARBA" id="ARBA00038273"/>
    </source>
</evidence>
<keyword evidence="15" id="KW-0732">Signal</keyword>
<dbReference type="InterPro" id="IPR018937">
    <property type="entry name" value="MMgT"/>
</dbReference>